<comment type="caution">
    <text evidence="1">The sequence shown here is derived from an EMBL/GenBank/DDBJ whole genome shotgun (WGS) entry which is preliminary data.</text>
</comment>
<sequence length="331" mass="36779">MSLVSEQYRSKIISRRKYKEDEVEQDLLRRDEANIKESMQRLDGVLQEAKNNYEAAQSDVKHARDNTGGLSTFGFIALASVANPIIKTVAHATDLVKGIPDLVGKFASPTFGIRTSTDKEYDPKATESASKKSGRKTESPRTRAADNIAFEKAWELSQVVKNVQALLDSEGQESAISDYIDEIKNLRNEIQPRSTWSAIACTILSDCEKVLIKMLKLHRSSHDLNTTNAKLQHIKTWSEELAKAETLATKLVTKANSEPGAVFGMIPPMFDAKTTPLIRPDNTMDCYIYDTSSATWPCRGSCQQLQLLPRGIGEALAPNHQFCFQPLCVSP</sequence>
<reference evidence="1" key="1">
    <citation type="submission" date="2022-10" db="EMBL/GenBank/DDBJ databases">
        <title>Complete Genome of Trichothecium roseum strain YXFP-22015, a Plant Pathogen Isolated from Citrus.</title>
        <authorList>
            <person name="Wang Y."/>
            <person name="Zhu L."/>
        </authorList>
    </citation>
    <scope>NUCLEOTIDE SEQUENCE</scope>
    <source>
        <strain evidence="1">YXFP-22015</strain>
    </source>
</reference>
<evidence type="ECO:0000313" key="1">
    <source>
        <dbReference type="EMBL" id="KAI9896893.1"/>
    </source>
</evidence>
<gene>
    <name evidence="1" type="ORF">N3K66_007915</name>
</gene>
<protein>
    <submittedName>
        <fullName evidence="1">Uncharacterized protein</fullName>
    </submittedName>
</protein>
<evidence type="ECO:0000313" key="2">
    <source>
        <dbReference type="Proteomes" id="UP001163324"/>
    </source>
</evidence>
<name>A0ACC0US17_9HYPO</name>
<accession>A0ACC0US17</accession>
<keyword evidence="2" id="KW-1185">Reference proteome</keyword>
<dbReference type="Proteomes" id="UP001163324">
    <property type="component" value="Chromosome 8"/>
</dbReference>
<proteinExistence type="predicted"/>
<dbReference type="EMBL" id="CM047947">
    <property type="protein sequence ID" value="KAI9896893.1"/>
    <property type="molecule type" value="Genomic_DNA"/>
</dbReference>
<organism evidence="1 2">
    <name type="scientific">Trichothecium roseum</name>
    <dbReference type="NCBI Taxonomy" id="47278"/>
    <lineage>
        <taxon>Eukaryota</taxon>
        <taxon>Fungi</taxon>
        <taxon>Dikarya</taxon>
        <taxon>Ascomycota</taxon>
        <taxon>Pezizomycotina</taxon>
        <taxon>Sordariomycetes</taxon>
        <taxon>Hypocreomycetidae</taxon>
        <taxon>Hypocreales</taxon>
        <taxon>Hypocreales incertae sedis</taxon>
        <taxon>Trichothecium</taxon>
    </lineage>
</organism>